<dbReference type="SMART" id="SM00060">
    <property type="entry name" value="FN3"/>
    <property type="match status" value="2"/>
</dbReference>
<dbReference type="InterPro" id="IPR013784">
    <property type="entry name" value="Carb-bd-like_fold"/>
</dbReference>
<feature type="region of interest" description="Disordered" evidence="7">
    <location>
        <begin position="1357"/>
        <end position="1382"/>
    </location>
</feature>
<dbReference type="Pfam" id="PF00041">
    <property type="entry name" value="fn3"/>
    <property type="match status" value="2"/>
</dbReference>
<evidence type="ECO:0000256" key="4">
    <source>
        <dbReference type="ARBA" id="ARBA00023295"/>
    </source>
</evidence>
<evidence type="ECO:0000256" key="3">
    <source>
        <dbReference type="ARBA" id="ARBA00022729"/>
    </source>
</evidence>
<proteinExistence type="predicted"/>
<keyword evidence="5" id="KW-0624">Polysaccharide degradation</keyword>
<reference evidence="11" key="1">
    <citation type="journal article" date="2022" name="Int. J. Syst. Evol. Microbiol.">
        <title>Cellulosimicrobium protaetiae sp. nov., isolated from the gut of the larva of Protaetia brevitarsis seulensis.</title>
        <authorList>
            <person name="Le Han H."/>
            <person name="Nguyen T.T.H."/>
            <person name="Li Z."/>
            <person name="Shin N.R."/>
            <person name="Kim S.G."/>
        </authorList>
    </citation>
    <scope>NUCLEOTIDE SEQUENCE [LARGE SCALE GENOMIC DNA]</scope>
    <source>
        <strain evidence="11">BI34</strain>
    </source>
</reference>
<dbReference type="PROSITE" id="PS50853">
    <property type="entry name" value="FN3"/>
    <property type="match status" value="2"/>
</dbReference>
<keyword evidence="11" id="KW-1185">Reference proteome</keyword>
<dbReference type="GO" id="GO:0030246">
    <property type="term" value="F:carbohydrate binding"/>
    <property type="evidence" value="ECO:0007669"/>
    <property type="project" value="InterPro"/>
</dbReference>
<dbReference type="Pfam" id="PF13620">
    <property type="entry name" value="CarboxypepD_reg"/>
    <property type="match status" value="5"/>
</dbReference>
<dbReference type="GO" id="GO:0000272">
    <property type="term" value="P:polysaccharide catabolic process"/>
    <property type="evidence" value="ECO:0007669"/>
    <property type="project" value="UniProtKB-KW"/>
</dbReference>
<dbReference type="KEGG" id="cprt:FIC82_005465"/>
<dbReference type="EMBL" id="CP052757">
    <property type="protein sequence ID" value="QJW35731.1"/>
    <property type="molecule type" value="Genomic_DNA"/>
</dbReference>
<dbReference type="Proteomes" id="UP000451354">
    <property type="component" value="Chromosome"/>
</dbReference>
<dbReference type="InterPro" id="IPR051417">
    <property type="entry name" value="SDr/BOS_complex"/>
</dbReference>
<sequence length="1479" mass="150341">MEASRARPRRSPRRAWAATIAAALSFSLLGGVPAQAGTTGTGSPSTITAAASVPVEVPSPSEGAVRHETTARARAVAEVPAPTGAGTSAEGSSSLAVTSVLVTGTVLDGAAGTPLAGVPIRVSEDGFGDGAGTGAADGPSTTTGADGRFSLSVTTDLFFAVVVDPVADFVGGAVREDGTVSWNMWDALWIDPANGGIVDLGSVVLTRGTEIGGVFSTPSFDGSARAGVSIASPDGEARWIDAPLVDGHGSWTARVVPGTYTVTVQSPDLGVETTFDVVVGAAAQTALDVELAVTARTIAGTVRGTGGVPAPGVDVWLSPVDPGGGPYLGRGTRTTTDGSYVLGNVEPGAYRVQFSSVGTPAVFWDGRSSWEDADILVVTERETTVTGIDATTVAGGTISGRALDRTGAPLVNAQVELYRDGALATITSTREDGTYTAEPLAPGFYTVALVQWRPNGTSLTQYYDGVADPDAATVVEVTEGATVGAIDFVALAGGVIAGTVTLAGGEPVEGARVEVYAASDQYMVLASTETGADGSYELSGLATQNYAVRVSQGSAGVVPRWFGEDGTREGATAIALAEGETVEVDVVVERGGAIRGTVTFPSGATEPAWVNALSLDGSIMDMGVSVAVYPPTDGSMASWEATGLTAGPWQVSVQYDGRFVYYPDAPSWEDAVPVEVTVGTTVDGIDFDLVGDSDISGTILDHAGAPAVGADVYVGTITEWGFSVVGSTRTGTDGSFALGDVAPGDYVLRVYAASQGLAERLLERDVTVGEQPVHVDLRTEPGLEVSGVVRDATTGAALPYAEVTLSADYPESAQHAISDAFGRFVLRSPTSGAHSLVAVSEHYVRSETTIDVLESGTTSVDLILATGTTVRGRVVAANNGLPLSGVTIGLQRPDGTQVGWGYTAPDGRYTIDGVAAGDYLVEFRNDNGLYVSQWYDQAAERSAASVVPVGTTAVAGVDARLTLGAVVSGVALDQTGAPVAYARVGLVPWPVAEATARSAAGALADGAWDFSVQTWTNELGQYTLPAVEPGRYALYVYVDGEGTTWYDGQAELVAADPIQLSAGNAPRTNLTLRARGEGEEPRTPEQSVSSELAVVVQPADVSVVEGDFAELSAHASGPRPPAVQWQVRRGADWVDVDGAQATSLQVSTSGSEGDYADGDEFRAVFTLDDARVVSEVARLSVTPRPEAPARVEGVATREVGATRATVTWEAPSGNGAVTGYVVRLYAGDTTTPVRVSHTPAVTELLLSGLAPETEYRVSVAASNAAGTGDESEAASFVTSKAPTPAPAPPTAVKAVAGDGRATVTWTAPGGVPVASYRVVAAPGGHSATTNGATSAEVTGLSNGTAYTFTVVAVGADGQESPPSTKSAAVTPGAPAPDPGTVSRWRGADRYATSAAISAQMFDPGVETVFVASGLQFPDALSGAPAAGVAGGPVLLVAPGQVPAAVASELERLDPKDVVVLGGSGAVSDAVLAQLEQYVG</sequence>
<feature type="signal peptide" evidence="8">
    <location>
        <begin position="1"/>
        <end position="36"/>
    </location>
</feature>
<dbReference type="EC" id="3.2.1.1" evidence="2"/>
<feature type="region of interest" description="Disordered" evidence="7">
    <location>
        <begin position="1263"/>
        <end position="1290"/>
    </location>
</feature>
<name>A0A6M5UEH5_9MICO</name>
<dbReference type="PANTHER" id="PTHR23303:SF14">
    <property type="entry name" value="BOS COMPLEX SUBUNIT NOMO1-RELATED"/>
    <property type="match status" value="1"/>
</dbReference>
<keyword evidence="3 8" id="KW-0732">Signal</keyword>
<protein>
    <recommendedName>
        <fullName evidence="2">alpha-amylase</fullName>
        <ecNumber evidence="2">3.2.1.1</ecNumber>
    </recommendedName>
    <alternativeName>
        <fullName evidence="6">1,4-alpha-D-glucan glucanohydrolase</fullName>
    </alternativeName>
</protein>
<evidence type="ECO:0000256" key="5">
    <source>
        <dbReference type="ARBA" id="ARBA00023326"/>
    </source>
</evidence>
<dbReference type="InterPro" id="IPR008969">
    <property type="entry name" value="CarboxyPept-like_regulatory"/>
</dbReference>
<feature type="chain" id="PRO_5027071169" description="alpha-amylase" evidence="8">
    <location>
        <begin position="37"/>
        <end position="1479"/>
    </location>
</feature>
<accession>A0A6M5UEH5</accession>
<keyword evidence="4" id="KW-0378">Hydrolase</keyword>
<evidence type="ECO:0000256" key="7">
    <source>
        <dbReference type="SAM" id="MobiDB-lite"/>
    </source>
</evidence>
<dbReference type="SUPFAM" id="SSF49478">
    <property type="entry name" value="Cna protein B-type domain"/>
    <property type="match status" value="2"/>
</dbReference>
<keyword evidence="4" id="KW-0326">Glycosidase</keyword>
<feature type="domain" description="Fibronectin type-III" evidence="9">
    <location>
        <begin position="1187"/>
        <end position="1281"/>
    </location>
</feature>
<dbReference type="InterPro" id="IPR036116">
    <property type="entry name" value="FN3_sf"/>
</dbReference>
<evidence type="ECO:0000259" key="9">
    <source>
        <dbReference type="PROSITE" id="PS50853"/>
    </source>
</evidence>
<evidence type="ECO:0000313" key="11">
    <source>
        <dbReference type="Proteomes" id="UP000451354"/>
    </source>
</evidence>
<evidence type="ECO:0000313" key="10">
    <source>
        <dbReference type="EMBL" id="QJW35731.1"/>
    </source>
</evidence>
<keyword evidence="5" id="KW-0119">Carbohydrate metabolism</keyword>
<evidence type="ECO:0000256" key="1">
    <source>
        <dbReference type="ARBA" id="ARBA00000548"/>
    </source>
</evidence>
<dbReference type="InterPro" id="IPR013783">
    <property type="entry name" value="Ig-like_fold"/>
</dbReference>
<dbReference type="SUPFAM" id="SSF49452">
    <property type="entry name" value="Starch-binding domain-like"/>
    <property type="match status" value="4"/>
</dbReference>
<dbReference type="Pfam" id="PF04122">
    <property type="entry name" value="CW_binding_2"/>
    <property type="match status" value="1"/>
</dbReference>
<dbReference type="CDD" id="cd00063">
    <property type="entry name" value="FN3"/>
    <property type="match status" value="2"/>
</dbReference>
<evidence type="ECO:0000256" key="6">
    <source>
        <dbReference type="ARBA" id="ARBA00030238"/>
    </source>
</evidence>
<dbReference type="GO" id="GO:0004556">
    <property type="term" value="F:alpha-amylase activity"/>
    <property type="evidence" value="ECO:0007669"/>
    <property type="project" value="UniProtKB-EC"/>
</dbReference>
<dbReference type="InterPro" id="IPR003961">
    <property type="entry name" value="FN3_dom"/>
</dbReference>
<organism evidence="10 11">
    <name type="scientific">Cellulosimicrobium protaetiae</name>
    <dbReference type="NCBI Taxonomy" id="2587808"/>
    <lineage>
        <taxon>Bacteria</taxon>
        <taxon>Bacillati</taxon>
        <taxon>Actinomycetota</taxon>
        <taxon>Actinomycetes</taxon>
        <taxon>Micrococcales</taxon>
        <taxon>Promicromonosporaceae</taxon>
        <taxon>Cellulosimicrobium</taxon>
    </lineage>
</organism>
<dbReference type="Gene3D" id="2.60.40.1120">
    <property type="entry name" value="Carboxypeptidase-like, regulatory domain"/>
    <property type="match status" value="3"/>
</dbReference>
<dbReference type="Gene3D" id="2.60.40.10">
    <property type="entry name" value="Immunoglobulins"/>
    <property type="match status" value="4"/>
</dbReference>
<dbReference type="PANTHER" id="PTHR23303">
    <property type="entry name" value="CARBOXYPEPTIDASE REGULATORY REGION-CONTAINING"/>
    <property type="match status" value="1"/>
</dbReference>
<evidence type="ECO:0000256" key="2">
    <source>
        <dbReference type="ARBA" id="ARBA00012595"/>
    </source>
</evidence>
<dbReference type="SUPFAM" id="SSF49265">
    <property type="entry name" value="Fibronectin type III"/>
    <property type="match status" value="1"/>
</dbReference>
<gene>
    <name evidence="10" type="ORF">FIC82_005465</name>
</gene>
<feature type="domain" description="Fibronectin type-III" evidence="9">
    <location>
        <begin position="1285"/>
        <end position="1373"/>
    </location>
</feature>
<dbReference type="InterPro" id="IPR007253">
    <property type="entry name" value="Cell_wall-bd_2"/>
</dbReference>
<dbReference type="SUPFAM" id="SSF49464">
    <property type="entry name" value="Carboxypeptidase regulatory domain-like"/>
    <property type="match status" value="1"/>
</dbReference>
<evidence type="ECO:0000256" key="8">
    <source>
        <dbReference type="SAM" id="SignalP"/>
    </source>
</evidence>
<comment type="catalytic activity">
    <reaction evidence="1">
        <text>Endohydrolysis of (1-&gt;4)-alpha-D-glucosidic linkages in polysaccharides containing three or more (1-&gt;4)-alpha-linked D-glucose units.</text>
        <dbReference type="EC" id="3.2.1.1"/>
    </reaction>
</comment>
<dbReference type="RefSeq" id="WP_168731517.1">
    <property type="nucleotide sequence ID" value="NZ_CP052757.1"/>
</dbReference>